<dbReference type="InterPro" id="IPR046348">
    <property type="entry name" value="SIS_dom_sf"/>
</dbReference>
<keyword evidence="3" id="KW-0804">Transcription</keyword>
<dbReference type="PROSITE" id="PS51071">
    <property type="entry name" value="HTH_RPIR"/>
    <property type="match status" value="1"/>
</dbReference>
<evidence type="ECO:0000259" key="5">
    <source>
        <dbReference type="PROSITE" id="PS51464"/>
    </source>
</evidence>
<dbReference type="SUPFAM" id="SSF53697">
    <property type="entry name" value="SIS domain"/>
    <property type="match status" value="1"/>
</dbReference>
<dbReference type="EMBL" id="QFVR01000004">
    <property type="protein sequence ID" value="PWI26122.1"/>
    <property type="molecule type" value="Genomic_DNA"/>
</dbReference>
<dbReference type="GO" id="GO:0003700">
    <property type="term" value="F:DNA-binding transcription factor activity"/>
    <property type="evidence" value="ECO:0007669"/>
    <property type="project" value="InterPro"/>
</dbReference>
<dbReference type="RefSeq" id="WP_109305145.1">
    <property type="nucleotide sequence ID" value="NZ_BJUF01000008.1"/>
</dbReference>
<keyword evidence="7" id="KW-1185">Reference proteome</keyword>
<name>A0A2U3ANL3_9BACL</name>
<dbReference type="InterPro" id="IPR035472">
    <property type="entry name" value="RpiR-like_SIS"/>
</dbReference>
<evidence type="ECO:0000313" key="6">
    <source>
        <dbReference type="EMBL" id="PWI26122.1"/>
    </source>
</evidence>
<dbReference type="Pfam" id="PF01380">
    <property type="entry name" value="SIS"/>
    <property type="match status" value="1"/>
</dbReference>
<dbReference type="OrthoDB" id="3684496at2"/>
<proteinExistence type="predicted"/>
<dbReference type="InterPro" id="IPR000281">
    <property type="entry name" value="HTH_RpiR"/>
</dbReference>
<dbReference type="InterPro" id="IPR009057">
    <property type="entry name" value="Homeodomain-like_sf"/>
</dbReference>
<evidence type="ECO:0000313" key="7">
    <source>
        <dbReference type="Proteomes" id="UP000245938"/>
    </source>
</evidence>
<dbReference type="Proteomes" id="UP000245938">
    <property type="component" value="Unassembled WGS sequence"/>
</dbReference>
<keyword evidence="1" id="KW-0805">Transcription regulation</keyword>
<dbReference type="Gene3D" id="1.10.10.10">
    <property type="entry name" value="Winged helix-like DNA-binding domain superfamily/Winged helix DNA-binding domain"/>
    <property type="match status" value="1"/>
</dbReference>
<evidence type="ECO:0000256" key="3">
    <source>
        <dbReference type="ARBA" id="ARBA00023163"/>
    </source>
</evidence>
<protein>
    <submittedName>
        <fullName evidence="6">MurR/RpiR family transcriptional regulator</fullName>
    </submittedName>
</protein>
<dbReference type="GO" id="GO:0097367">
    <property type="term" value="F:carbohydrate derivative binding"/>
    <property type="evidence" value="ECO:0007669"/>
    <property type="project" value="InterPro"/>
</dbReference>
<evidence type="ECO:0000256" key="2">
    <source>
        <dbReference type="ARBA" id="ARBA00023125"/>
    </source>
</evidence>
<feature type="domain" description="SIS" evidence="5">
    <location>
        <begin position="122"/>
        <end position="264"/>
    </location>
</feature>
<dbReference type="Gene3D" id="3.40.50.10490">
    <property type="entry name" value="Glucose-6-phosphate isomerase like protein, domain 1"/>
    <property type="match status" value="1"/>
</dbReference>
<dbReference type="GO" id="GO:1901135">
    <property type="term" value="P:carbohydrate derivative metabolic process"/>
    <property type="evidence" value="ECO:0007669"/>
    <property type="project" value="InterPro"/>
</dbReference>
<dbReference type="InterPro" id="IPR001347">
    <property type="entry name" value="SIS_dom"/>
</dbReference>
<gene>
    <name evidence="6" type="ORF">DEX24_04135</name>
</gene>
<dbReference type="CDD" id="cd05013">
    <property type="entry name" value="SIS_RpiR"/>
    <property type="match status" value="1"/>
</dbReference>
<evidence type="ECO:0000259" key="4">
    <source>
        <dbReference type="PROSITE" id="PS51071"/>
    </source>
</evidence>
<accession>A0A2U3ANL3</accession>
<dbReference type="Pfam" id="PF01418">
    <property type="entry name" value="HTH_6"/>
    <property type="match status" value="1"/>
</dbReference>
<dbReference type="GO" id="GO:0003677">
    <property type="term" value="F:DNA binding"/>
    <property type="evidence" value="ECO:0007669"/>
    <property type="project" value="UniProtKB-KW"/>
</dbReference>
<keyword evidence="2" id="KW-0238">DNA-binding</keyword>
<feature type="domain" description="HTH rpiR-type" evidence="4">
    <location>
        <begin position="3"/>
        <end position="79"/>
    </location>
</feature>
<dbReference type="AlphaFoldDB" id="A0A2U3ANL3"/>
<sequence>MVQDLRFTIQLKAATLSEAEQLVAYYVLANSDEVIHLSTQQLAQKVGVSNATITRFCKSIGAKGFPDFKIILSAEQSTPATILEEIKPTDSLDQIKQQLRLRITNALSETETLVQNEAIVSGSKLIHQANDIVIFGIGASYVIAKDLAQKFIRIGKLVLDTQDTHLIISALSSRPKGKLMILISNSGEKKEIDIIAKVCNELSIPIISIVSNAGSSLARKSTVSLVHSQSEQVDSLRSAATASLIAQHYIVDLLYYHYLAVDYEQHIEKLKITYNYVQKSWKE</sequence>
<dbReference type="PANTHER" id="PTHR30514:SF1">
    <property type="entry name" value="HTH-TYPE TRANSCRIPTIONAL REGULATOR HEXR-RELATED"/>
    <property type="match status" value="1"/>
</dbReference>
<dbReference type="SUPFAM" id="SSF46689">
    <property type="entry name" value="Homeodomain-like"/>
    <property type="match status" value="1"/>
</dbReference>
<dbReference type="PANTHER" id="PTHR30514">
    <property type="entry name" value="GLUCOKINASE"/>
    <property type="match status" value="1"/>
</dbReference>
<comment type="caution">
    <text evidence="6">The sequence shown here is derived from an EMBL/GenBank/DDBJ whole genome shotgun (WGS) entry which is preliminary data.</text>
</comment>
<reference evidence="6 7" key="1">
    <citation type="submission" date="2018-05" db="EMBL/GenBank/DDBJ databases">
        <title>Kurthia sibirica genome sequence.</title>
        <authorList>
            <person name="Maclea K.S."/>
            <person name="Goen A.E."/>
        </authorList>
    </citation>
    <scope>NUCLEOTIDE SEQUENCE [LARGE SCALE GENOMIC DNA]</scope>
    <source>
        <strain evidence="6 7">ATCC 49154</strain>
    </source>
</reference>
<dbReference type="InterPro" id="IPR047640">
    <property type="entry name" value="RpiR-like"/>
</dbReference>
<evidence type="ECO:0000256" key="1">
    <source>
        <dbReference type="ARBA" id="ARBA00023015"/>
    </source>
</evidence>
<organism evidence="6 7">
    <name type="scientific">Kurthia sibirica</name>
    <dbReference type="NCBI Taxonomy" id="202750"/>
    <lineage>
        <taxon>Bacteria</taxon>
        <taxon>Bacillati</taxon>
        <taxon>Bacillota</taxon>
        <taxon>Bacilli</taxon>
        <taxon>Bacillales</taxon>
        <taxon>Caryophanaceae</taxon>
        <taxon>Kurthia</taxon>
    </lineage>
</organism>
<dbReference type="InterPro" id="IPR036388">
    <property type="entry name" value="WH-like_DNA-bd_sf"/>
</dbReference>
<dbReference type="PROSITE" id="PS51464">
    <property type="entry name" value="SIS"/>
    <property type="match status" value="1"/>
</dbReference>